<accession>A0A498RFL2</accession>
<dbReference type="InterPro" id="IPR047057">
    <property type="entry name" value="MerR_fam"/>
</dbReference>
<feature type="domain" description="HTH merR-type" evidence="6">
    <location>
        <begin position="1"/>
        <end position="70"/>
    </location>
</feature>
<dbReference type="OrthoDB" id="9773308at2"/>
<sequence>MRYSIGQFSSITNLSSPTLRYYEKEQLLIVNRDSAGRRYYTSEDIDWIRFIKRLKDTGMSIKDIREYALLRYQGDSTISRRLEILEKHKIAVLEEKAKWENNLQNLDEKIKLYKHKLSQLTASAL</sequence>
<evidence type="ECO:0000256" key="4">
    <source>
        <dbReference type="ARBA" id="ARBA00023163"/>
    </source>
</evidence>
<dbReference type="SUPFAM" id="SSF46955">
    <property type="entry name" value="Putative DNA-binding domain"/>
    <property type="match status" value="1"/>
</dbReference>
<evidence type="ECO:0000313" key="7">
    <source>
        <dbReference type="EMBL" id="VBB09600.1"/>
    </source>
</evidence>
<evidence type="ECO:0000256" key="5">
    <source>
        <dbReference type="SAM" id="Coils"/>
    </source>
</evidence>
<gene>
    <name evidence="7" type="ORF">LUCI_4895</name>
</gene>
<dbReference type="InterPro" id="IPR000551">
    <property type="entry name" value="MerR-type_HTH_dom"/>
</dbReference>
<name>A0A498RFL2_9FIRM</name>
<keyword evidence="4" id="KW-0804">Transcription</keyword>
<keyword evidence="3" id="KW-0238">DNA-binding</keyword>
<reference evidence="7 8" key="1">
    <citation type="submission" date="2018-06" db="EMBL/GenBank/DDBJ databases">
        <authorList>
            <person name="Strepis N."/>
        </authorList>
    </citation>
    <scope>NUCLEOTIDE SEQUENCE [LARGE SCALE GENOMIC DNA]</scope>
    <source>
        <strain evidence="7">LUCI</strain>
    </source>
</reference>
<dbReference type="Pfam" id="PF13411">
    <property type="entry name" value="MerR_1"/>
    <property type="match status" value="1"/>
</dbReference>
<evidence type="ECO:0000256" key="1">
    <source>
        <dbReference type="ARBA" id="ARBA00022491"/>
    </source>
</evidence>
<dbReference type="EMBL" id="UPPP01000127">
    <property type="protein sequence ID" value="VBB09600.1"/>
    <property type="molecule type" value="Genomic_DNA"/>
</dbReference>
<dbReference type="PANTHER" id="PTHR30204">
    <property type="entry name" value="REDOX-CYCLING DRUG-SENSING TRANSCRIPTIONAL ACTIVATOR SOXR"/>
    <property type="match status" value="1"/>
</dbReference>
<dbReference type="CDD" id="cd01109">
    <property type="entry name" value="HTH_YyaN"/>
    <property type="match status" value="1"/>
</dbReference>
<organism evidence="7 8">
    <name type="scientific">Lucifera butyrica</name>
    <dbReference type="NCBI Taxonomy" id="1351585"/>
    <lineage>
        <taxon>Bacteria</taxon>
        <taxon>Bacillati</taxon>
        <taxon>Bacillota</taxon>
        <taxon>Negativicutes</taxon>
        <taxon>Veillonellales</taxon>
        <taxon>Veillonellaceae</taxon>
        <taxon>Lucifera</taxon>
    </lineage>
</organism>
<dbReference type="RefSeq" id="WP_122630373.1">
    <property type="nucleotide sequence ID" value="NZ_UPPP01000127.1"/>
</dbReference>
<proteinExistence type="predicted"/>
<dbReference type="Gene3D" id="1.10.1660.10">
    <property type="match status" value="1"/>
</dbReference>
<evidence type="ECO:0000256" key="3">
    <source>
        <dbReference type="ARBA" id="ARBA00023125"/>
    </source>
</evidence>
<dbReference type="GO" id="GO:0003677">
    <property type="term" value="F:DNA binding"/>
    <property type="evidence" value="ECO:0007669"/>
    <property type="project" value="UniProtKB-KW"/>
</dbReference>
<evidence type="ECO:0000313" key="8">
    <source>
        <dbReference type="Proteomes" id="UP000277811"/>
    </source>
</evidence>
<dbReference type="PROSITE" id="PS00552">
    <property type="entry name" value="HTH_MERR_1"/>
    <property type="match status" value="1"/>
</dbReference>
<dbReference type="AlphaFoldDB" id="A0A498RFL2"/>
<keyword evidence="5" id="KW-0175">Coiled coil</keyword>
<feature type="coiled-coil region" evidence="5">
    <location>
        <begin position="82"/>
        <end position="123"/>
    </location>
</feature>
<dbReference type="PRINTS" id="PR00040">
    <property type="entry name" value="HTHMERR"/>
</dbReference>
<dbReference type="SMART" id="SM00422">
    <property type="entry name" value="HTH_MERR"/>
    <property type="match status" value="1"/>
</dbReference>
<keyword evidence="8" id="KW-1185">Reference proteome</keyword>
<keyword evidence="2" id="KW-0805">Transcription regulation</keyword>
<evidence type="ECO:0000256" key="2">
    <source>
        <dbReference type="ARBA" id="ARBA00023015"/>
    </source>
</evidence>
<dbReference type="GO" id="GO:0003700">
    <property type="term" value="F:DNA-binding transcription factor activity"/>
    <property type="evidence" value="ECO:0007669"/>
    <property type="project" value="InterPro"/>
</dbReference>
<protein>
    <submittedName>
        <fullName evidence="7">Merr bacterial regulatory protein hth signature</fullName>
    </submittedName>
</protein>
<dbReference type="InterPro" id="IPR009061">
    <property type="entry name" value="DNA-bd_dom_put_sf"/>
</dbReference>
<dbReference type="Proteomes" id="UP000277811">
    <property type="component" value="Unassembled WGS sequence"/>
</dbReference>
<evidence type="ECO:0000259" key="6">
    <source>
        <dbReference type="PROSITE" id="PS50937"/>
    </source>
</evidence>
<dbReference type="PROSITE" id="PS50937">
    <property type="entry name" value="HTH_MERR_2"/>
    <property type="match status" value="1"/>
</dbReference>
<keyword evidence="1" id="KW-0678">Repressor</keyword>
<dbReference type="PANTHER" id="PTHR30204:SF69">
    <property type="entry name" value="MERR-FAMILY TRANSCRIPTIONAL REGULATOR"/>
    <property type="match status" value="1"/>
</dbReference>